<dbReference type="AlphaFoldDB" id="A0AAD6IPJ0"/>
<keyword evidence="2" id="KW-1185">Reference proteome</keyword>
<dbReference type="PANTHER" id="PTHR28180">
    <property type="entry name" value="CONSERVED MITOCHONDRIAL PROTEIN-RELATED"/>
    <property type="match status" value="1"/>
</dbReference>
<gene>
    <name evidence="1" type="ORF">Dda_9320</name>
</gene>
<dbReference type="Gene3D" id="1.20.1290.10">
    <property type="entry name" value="AhpD-like"/>
    <property type="match status" value="1"/>
</dbReference>
<dbReference type="PANTHER" id="PTHR28180:SF5">
    <property type="entry name" value="DNA POLYMERASE ALPHA SUBUNIT B"/>
    <property type="match status" value="1"/>
</dbReference>
<comment type="caution">
    <text evidence="1">The sequence shown here is derived from an EMBL/GenBank/DDBJ whole genome shotgun (WGS) entry which is preliminary data.</text>
</comment>
<dbReference type="InterPro" id="IPR029032">
    <property type="entry name" value="AhpD-like"/>
</dbReference>
<name>A0AAD6IPJ0_DREDA</name>
<sequence length="342" mass="38193">MLRVLRRVSIPGGSNLLRLATETSWPQAIRPLPLSLRYQSSLAQKSRFHNIAPESAVSAEHPSNYRLPLANAASIGINPAVTMASTPVPATNGSLAKFPDDPLTKVPDRTLDETLALLRDLEASFPKSLGEDKWYLLALSTLTYGDDATPLAHLYTYLTSQPAYATPAARQALIRRIREALVKLVSIMGVCKPLAAIWKIAEVEKEEDKDYSCSREGWQAGGESLERGMTWLGQVYRRNIDPINERFNAHKDFAWISYNITYGLYLSDHTILDLIDTEIVVLSGILIQNQIEPSIFHLRGARRVGISMADVETMHVLCEKVARFCRVRMDKTPRVAAIEHEV</sequence>
<evidence type="ECO:0008006" key="3">
    <source>
        <dbReference type="Google" id="ProtNLM"/>
    </source>
</evidence>
<dbReference type="EMBL" id="JAQGDS010000017">
    <property type="protein sequence ID" value="KAJ6255861.1"/>
    <property type="molecule type" value="Genomic_DNA"/>
</dbReference>
<proteinExistence type="predicted"/>
<protein>
    <recommendedName>
        <fullName evidence="3">Carboxymuconolactone decarboxylase-like domain-containing protein</fullName>
    </recommendedName>
</protein>
<dbReference type="SUPFAM" id="SSF69118">
    <property type="entry name" value="AhpD-like"/>
    <property type="match status" value="1"/>
</dbReference>
<reference evidence="1" key="1">
    <citation type="submission" date="2023-01" db="EMBL/GenBank/DDBJ databases">
        <title>The chitinases involved in constricting ring structure development in the nematode-trapping fungus Drechslerella dactyloides.</title>
        <authorList>
            <person name="Wang R."/>
            <person name="Zhang L."/>
            <person name="Tang P."/>
            <person name="Li S."/>
            <person name="Liang L."/>
        </authorList>
    </citation>
    <scope>NUCLEOTIDE SEQUENCE</scope>
    <source>
        <strain evidence="1">YMF1.00031</strain>
    </source>
</reference>
<evidence type="ECO:0000313" key="1">
    <source>
        <dbReference type="EMBL" id="KAJ6255861.1"/>
    </source>
</evidence>
<evidence type="ECO:0000313" key="2">
    <source>
        <dbReference type="Proteomes" id="UP001221413"/>
    </source>
</evidence>
<dbReference type="Proteomes" id="UP001221413">
    <property type="component" value="Unassembled WGS sequence"/>
</dbReference>
<accession>A0AAD6IPJ0</accession>
<dbReference type="InterPro" id="IPR052999">
    <property type="entry name" value="PTS1_Protein"/>
</dbReference>
<organism evidence="1 2">
    <name type="scientific">Drechslerella dactyloides</name>
    <name type="common">Nematode-trapping fungus</name>
    <name type="synonym">Arthrobotrys dactyloides</name>
    <dbReference type="NCBI Taxonomy" id="74499"/>
    <lineage>
        <taxon>Eukaryota</taxon>
        <taxon>Fungi</taxon>
        <taxon>Dikarya</taxon>
        <taxon>Ascomycota</taxon>
        <taxon>Pezizomycotina</taxon>
        <taxon>Orbiliomycetes</taxon>
        <taxon>Orbiliales</taxon>
        <taxon>Orbiliaceae</taxon>
        <taxon>Drechslerella</taxon>
    </lineage>
</organism>